<dbReference type="InterPro" id="IPR021837">
    <property type="entry name" value="CfaA/B/C"/>
</dbReference>
<evidence type="ECO:0000256" key="2">
    <source>
        <dbReference type="SAM" id="SignalP"/>
    </source>
</evidence>
<feature type="region of interest" description="Disordered" evidence="1">
    <location>
        <begin position="172"/>
        <end position="257"/>
    </location>
</feature>
<name>F4PQT5_CACFS</name>
<feature type="chain" id="PRO_5003313255" description="SUEL-type lectin domain-containing protein" evidence="2">
    <location>
        <begin position="20"/>
        <end position="442"/>
    </location>
</feature>
<accession>F4PQT5</accession>
<feature type="signal peptide" evidence="2">
    <location>
        <begin position="1"/>
        <end position="19"/>
    </location>
</feature>
<gene>
    <name evidence="3" type="ORF">DFA_01932</name>
</gene>
<dbReference type="EMBL" id="GL883010">
    <property type="protein sequence ID" value="EGG22043.1"/>
    <property type="molecule type" value="Genomic_DNA"/>
</dbReference>
<evidence type="ECO:0000313" key="3">
    <source>
        <dbReference type="EMBL" id="EGG22043.1"/>
    </source>
</evidence>
<proteinExistence type="predicted"/>
<keyword evidence="2" id="KW-0732">Signal</keyword>
<feature type="region of interest" description="Disordered" evidence="1">
    <location>
        <begin position="376"/>
        <end position="398"/>
    </location>
</feature>
<dbReference type="KEGG" id="dfa:DFA_01932"/>
<sequence>MIKLLLFVLLSIILLVVSAKKIQAPPPTPTSWVTVEAFNEARCHEKSSIGGLVIGSNVVCYRHQVLSCSADHSTVTVSMFDTDDCSGQPANSTTFPSGKCGATAIWGFTKSYSCSAKLPPQPKRSLIISIYDDCQSSSPQPSQLTQYRWIPTYKCMALEKCDLYCPPLTPTGGPVTSGSATARSGGSGSSSGGSSGSGNSGNSDGSAGSASSASASSASASSASSSRSASTDGSSGSSGSSGSNARSNINQQQPSTRLASSFFTQHYTTQEEKMDQYWDLVDSIIGFDSPDHHASLYDNAQPIEQENSFSVTGSGFSTGSGSIGGGNVVGIFFGLVVCNSTNNMVYTYYNGYQSGSGPMALSTGKFSSGDPYYTSTGGSQMTSMPTPSSSGGSATSGSSYQTPNGCSIYISSKNGAKNDQQCYQNQLISITCVAPFGQENAF</sequence>
<reference evidence="4" key="1">
    <citation type="journal article" date="2011" name="Genome Res.">
        <title>Phylogeny-wide analysis of social amoeba genomes highlights ancient origins for complex intercellular communication.</title>
        <authorList>
            <person name="Heidel A.J."/>
            <person name="Lawal H.M."/>
            <person name="Felder M."/>
            <person name="Schilde C."/>
            <person name="Helps N.R."/>
            <person name="Tunggal B."/>
            <person name="Rivero F."/>
            <person name="John U."/>
            <person name="Schleicher M."/>
            <person name="Eichinger L."/>
            <person name="Platzer M."/>
            <person name="Noegel A.A."/>
            <person name="Schaap P."/>
            <person name="Gloeckner G."/>
        </authorList>
    </citation>
    <scope>NUCLEOTIDE SEQUENCE [LARGE SCALE GENOMIC DNA]</scope>
    <source>
        <strain evidence="4">SH3</strain>
    </source>
</reference>
<evidence type="ECO:0000313" key="4">
    <source>
        <dbReference type="Proteomes" id="UP000007797"/>
    </source>
</evidence>
<feature type="compositionally biased region" description="Gly residues" evidence="1">
    <location>
        <begin position="185"/>
        <end position="199"/>
    </location>
</feature>
<dbReference type="Pfam" id="PF11912">
    <property type="entry name" value="CfaA_B_C"/>
    <property type="match status" value="1"/>
</dbReference>
<feature type="compositionally biased region" description="Polar residues" evidence="1">
    <location>
        <begin position="248"/>
        <end position="257"/>
    </location>
</feature>
<dbReference type="Proteomes" id="UP000007797">
    <property type="component" value="Unassembled WGS sequence"/>
</dbReference>
<dbReference type="AlphaFoldDB" id="F4PQT5"/>
<evidence type="ECO:0008006" key="5">
    <source>
        <dbReference type="Google" id="ProtNLM"/>
    </source>
</evidence>
<keyword evidence="4" id="KW-1185">Reference proteome</keyword>
<organism evidence="3 4">
    <name type="scientific">Cavenderia fasciculata</name>
    <name type="common">Slime mold</name>
    <name type="synonym">Dictyostelium fasciculatum</name>
    <dbReference type="NCBI Taxonomy" id="261658"/>
    <lineage>
        <taxon>Eukaryota</taxon>
        <taxon>Amoebozoa</taxon>
        <taxon>Evosea</taxon>
        <taxon>Eumycetozoa</taxon>
        <taxon>Dictyostelia</taxon>
        <taxon>Acytosteliales</taxon>
        <taxon>Cavenderiaceae</taxon>
        <taxon>Cavenderia</taxon>
    </lineage>
</organism>
<dbReference type="RefSeq" id="XP_004359894.1">
    <property type="nucleotide sequence ID" value="XM_004359837.1"/>
</dbReference>
<feature type="compositionally biased region" description="Low complexity" evidence="1">
    <location>
        <begin position="378"/>
        <end position="398"/>
    </location>
</feature>
<evidence type="ECO:0000256" key="1">
    <source>
        <dbReference type="SAM" id="MobiDB-lite"/>
    </source>
</evidence>
<protein>
    <recommendedName>
        <fullName evidence="5">SUEL-type lectin domain-containing protein</fullName>
    </recommendedName>
</protein>
<dbReference type="GeneID" id="14873024"/>
<feature type="compositionally biased region" description="Low complexity" evidence="1">
    <location>
        <begin position="200"/>
        <end position="247"/>
    </location>
</feature>